<accession>A0A0K2TM76</accession>
<dbReference type="EMBL" id="HACA01009663">
    <property type="protein sequence ID" value="CDW27024.1"/>
    <property type="molecule type" value="Transcribed_RNA"/>
</dbReference>
<protein>
    <submittedName>
        <fullName evidence="1">Uncharacterized protein</fullName>
    </submittedName>
</protein>
<name>A0A0K2TM76_LEPSM</name>
<organism evidence="1">
    <name type="scientific">Lepeophtheirus salmonis</name>
    <name type="common">Salmon louse</name>
    <name type="synonym">Caligus salmonis</name>
    <dbReference type="NCBI Taxonomy" id="72036"/>
    <lineage>
        <taxon>Eukaryota</taxon>
        <taxon>Metazoa</taxon>
        <taxon>Ecdysozoa</taxon>
        <taxon>Arthropoda</taxon>
        <taxon>Crustacea</taxon>
        <taxon>Multicrustacea</taxon>
        <taxon>Hexanauplia</taxon>
        <taxon>Copepoda</taxon>
        <taxon>Siphonostomatoida</taxon>
        <taxon>Caligidae</taxon>
        <taxon>Lepeophtheirus</taxon>
    </lineage>
</organism>
<evidence type="ECO:0000313" key="1">
    <source>
        <dbReference type="EMBL" id="CDW27024.1"/>
    </source>
</evidence>
<proteinExistence type="predicted"/>
<dbReference type="AlphaFoldDB" id="A0A0K2TM76"/>
<reference evidence="1" key="1">
    <citation type="submission" date="2014-05" db="EMBL/GenBank/DDBJ databases">
        <authorList>
            <person name="Chronopoulou M."/>
        </authorList>
    </citation>
    <scope>NUCLEOTIDE SEQUENCE</scope>
    <source>
        <tissue evidence="1">Whole organism</tissue>
    </source>
</reference>
<sequence length="62" mass="7686">MFHFIMVISLTRLSVKRELFLYIYVRHHTENSLRIIVNDRSVFLFKKNRYRCLWIKVPMLSI</sequence>